<reference evidence="1 2" key="1">
    <citation type="journal article" date="2008" name="BMC Genomics">
        <title>The missing link: Bordetella petrii is endowed with both the metabolic versatility of environmental bacteria and virulence traits of pathogenic Bordetellae.</title>
        <authorList>
            <person name="Gross R."/>
            <person name="Guzman C.A."/>
            <person name="Sebaihia M."/>
            <person name="Martins Dos Santos V.A."/>
            <person name="Pieper D.H."/>
            <person name="Koebnik R."/>
            <person name="Lechner M."/>
            <person name="Bartels D."/>
            <person name="Buhrmester J."/>
            <person name="Choudhuri J.V."/>
            <person name="Ebensen T."/>
            <person name="Gaigalat L."/>
            <person name="Herrmann S."/>
            <person name="Khachane A.N."/>
            <person name="Larisch C."/>
            <person name="Link S."/>
            <person name="Linke B."/>
            <person name="Meyer F."/>
            <person name="Mormann S."/>
            <person name="Nakunst D."/>
            <person name="Rueckert C."/>
            <person name="Schneiker-Bekel S."/>
            <person name="Schulze K."/>
            <person name="Vorhoelter F.J."/>
            <person name="Yevsa T."/>
            <person name="Engle J.T."/>
            <person name="Goldman W.E."/>
            <person name="Puehler A."/>
            <person name="Goebel U.B."/>
            <person name="Goesmann A."/>
            <person name="Bloecker H."/>
            <person name="Kaiser O."/>
            <person name="Martinez-Arias R."/>
        </authorList>
    </citation>
    <scope>NUCLEOTIDE SEQUENCE [LARGE SCALE GENOMIC DNA]</scope>
    <source>
        <strain evidence="2">ATCC BAA-461 / DSM 12804 / CCUG 43448 / CIP 107267 / Se-1111R</strain>
    </source>
</reference>
<dbReference type="EMBL" id="AM902716">
    <property type="protein sequence ID" value="CAP41716.1"/>
    <property type="molecule type" value="Genomic_DNA"/>
</dbReference>
<gene>
    <name evidence="1" type="ordered locus">Bpet1381</name>
</gene>
<sequence length="82" mass="9178">MDHSDSNKKTSIHAQRAYSLILSGVAECDTALDQRLLLDSLICQCAVFTRILGGEREFYDLLEKLKRIDLDVAGDLMPATQH</sequence>
<dbReference type="AlphaFoldDB" id="A9IEA6"/>
<organism evidence="1 2">
    <name type="scientific">Bordetella petrii (strain ATCC BAA-461 / DSM 12804 / CCUG 43448 / CIP 107267 / Se-1111R)</name>
    <dbReference type="NCBI Taxonomy" id="340100"/>
    <lineage>
        <taxon>Bacteria</taxon>
        <taxon>Pseudomonadati</taxon>
        <taxon>Pseudomonadota</taxon>
        <taxon>Betaproteobacteria</taxon>
        <taxon>Burkholderiales</taxon>
        <taxon>Alcaligenaceae</taxon>
        <taxon>Bordetella</taxon>
    </lineage>
</organism>
<dbReference type="STRING" id="94624.Bpet1381"/>
<protein>
    <submittedName>
        <fullName evidence="1">Uncharacterized protein</fullName>
    </submittedName>
</protein>
<accession>A9IEA6</accession>
<name>A9IEA6_BORPD</name>
<dbReference type="KEGG" id="bpt:Bpet1381"/>
<keyword evidence="2" id="KW-1185">Reference proteome</keyword>
<proteinExistence type="predicted"/>
<evidence type="ECO:0000313" key="1">
    <source>
        <dbReference type="EMBL" id="CAP41716.1"/>
    </source>
</evidence>
<dbReference type="eggNOG" id="ENOG503474H">
    <property type="taxonomic scope" value="Bacteria"/>
</dbReference>
<dbReference type="Proteomes" id="UP000001225">
    <property type="component" value="Chromosome"/>
</dbReference>
<evidence type="ECO:0000313" key="2">
    <source>
        <dbReference type="Proteomes" id="UP000001225"/>
    </source>
</evidence>